<protein>
    <submittedName>
        <fullName evidence="4">Ribosomal protein L29</fullName>
    </submittedName>
</protein>
<dbReference type="InterPro" id="IPR001854">
    <property type="entry name" value="Ribosomal_uL29"/>
</dbReference>
<dbReference type="GO" id="GO:0003735">
    <property type="term" value="F:structural constituent of ribosome"/>
    <property type="evidence" value="ECO:0007669"/>
    <property type="project" value="InterPro"/>
</dbReference>
<dbReference type="GO" id="GO:1990904">
    <property type="term" value="C:ribonucleoprotein complex"/>
    <property type="evidence" value="ECO:0007669"/>
    <property type="project" value="UniProtKB-KW"/>
</dbReference>
<name>A0A1C9C9P0_9FLOR</name>
<evidence type="ECO:0000256" key="3">
    <source>
        <dbReference type="ARBA" id="ARBA00023274"/>
    </source>
</evidence>
<keyword evidence="4" id="KW-0934">Plastid</keyword>
<dbReference type="NCBIfam" id="TIGR00012">
    <property type="entry name" value="L29"/>
    <property type="match status" value="1"/>
</dbReference>
<dbReference type="Gene3D" id="1.10.287.310">
    <property type="match status" value="1"/>
</dbReference>
<organism evidence="4">
    <name type="scientific">Schizymenia dubyi</name>
    <dbReference type="NCBI Taxonomy" id="38368"/>
    <lineage>
        <taxon>Eukaryota</taxon>
        <taxon>Rhodophyta</taxon>
        <taxon>Florideophyceae</taxon>
        <taxon>Rhodymeniophycidae</taxon>
        <taxon>Nemastomatales</taxon>
        <taxon>Schizymeniaceae</taxon>
        <taxon>Schizymenia</taxon>
    </lineage>
</organism>
<proteinExistence type="inferred from homology"/>
<dbReference type="InterPro" id="IPR036049">
    <property type="entry name" value="Ribosomal_uL29_sf"/>
</dbReference>
<reference evidence="4" key="1">
    <citation type="journal article" date="2016" name="BMC Biol.">
        <title>Parallel evolution of highly conserved plastid genome architecture in red seaweeds and seed plants.</title>
        <authorList>
            <person name="Lee J."/>
            <person name="Cho C.H."/>
            <person name="Park S.I."/>
            <person name="Choi J.W."/>
            <person name="Song H.S."/>
            <person name="West J.A."/>
            <person name="Bhattacharya D."/>
            <person name="Yoon H.S."/>
        </authorList>
    </citation>
    <scope>NUCLEOTIDE SEQUENCE</scope>
</reference>
<gene>
    <name evidence="4" type="primary">rpl29</name>
    <name evidence="4" type="ORF">Schiz_196</name>
</gene>
<dbReference type="RefSeq" id="YP_009296144.1">
    <property type="nucleotide sequence ID" value="NC_031169.1"/>
</dbReference>
<geneLocation type="plastid" evidence="4"/>
<comment type="similarity">
    <text evidence="1">Belongs to the universal ribosomal protein uL29 family.</text>
</comment>
<sequence>MSLPKIKDLSNLTSTEIESQILSLKKDLFDLKLKQATKQDIKTHLFKHKKHELAQLLTLETHKQDRKNSYAK</sequence>
<dbReference type="HAMAP" id="MF_00374">
    <property type="entry name" value="Ribosomal_uL29"/>
    <property type="match status" value="1"/>
</dbReference>
<keyword evidence="3" id="KW-0687">Ribonucleoprotein</keyword>
<dbReference type="GO" id="GO:0006412">
    <property type="term" value="P:translation"/>
    <property type="evidence" value="ECO:0007669"/>
    <property type="project" value="InterPro"/>
</dbReference>
<dbReference type="GO" id="GO:0005840">
    <property type="term" value="C:ribosome"/>
    <property type="evidence" value="ECO:0007669"/>
    <property type="project" value="UniProtKB-KW"/>
</dbReference>
<dbReference type="GeneID" id="29072415"/>
<dbReference type="Pfam" id="PF00831">
    <property type="entry name" value="Ribosomal_L29"/>
    <property type="match status" value="1"/>
</dbReference>
<accession>A0A1C9C9P0</accession>
<evidence type="ECO:0000256" key="1">
    <source>
        <dbReference type="ARBA" id="ARBA00009254"/>
    </source>
</evidence>
<keyword evidence="2 4" id="KW-0689">Ribosomal protein</keyword>
<evidence type="ECO:0000313" key="4">
    <source>
        <dbReference type="EMBL" id="AOM65079.1"/>
    </source>
</evidence>
<evidence type="ECO:0000256" key="2">
    <source>
        <dbReference type="ARBA" id="ARBA00022980"/>
    </source>
</evidence>
<dbReference type="EMBL" id="KX284712">
    <property type="protein sequence ID" value="AOM65079.1"/>
    <property type="molecule type" value="Genomic_DNA"/>
</dbReference>
<dbReference type="SUPFAM" id="SSF46561">
    <property type="entry name" value="Ribosomal protein L29 (L29p)"/>
    <property type="match status" value="1"/>
</dbReference>
<dbReference type="AlphaFoldDB" id="A0A1C9C9P0"/>